<evidence type="ECO:0000256" key="1">
    <source>
        <dbReference type="SAM" id="Phobius"/>
    </source>
</evidence>
<feature type="transmembrane region" description="Helical" evidence="1">
    <location>
        <begin position="440"/>
        <end position="464"/>
    </location>
</feature>
<dbReference type="AlphaFoldDB" id="A0A1D3JJS4"/>
<evidence type="ECO:0000313" key="3">
    <source>
        <dbReference type="Proteomes" id="UP000219813"/>
    </source>
</evidence>
<accession>A0A1D3JJS4</accession>
<feature type="transmembrane region" description="Helical" evidence="1">
    <location>
        <begin position="284"/>
        <end position="304"/>
    </location>
</feature>
<protein>
    <submittedName>
        <fullName evidence="2">Uncharacterized protein</fullName>
    </submittedName>
</protein>
<dbReference type="RefSeq" id="XP_028859786.1">
    <property type="nucleotide sequence ID" value="XM_029003693.1"/>
</dbReference>
<organism evidence="2 3">
    <name type="scientific">Plasmodium malariae</name>
    <dbReference type="NCBI Taxonomy" id="5858"/>
    <lineage>
        <taxon>Eukaryota</taxon>
        <taxon>Sar</taxon>
        <taxon>Alveolata</taxon>
        <taxon>Apicomplexa</taxon>
        <taxon>Aconoidasida</taxon>
        <taxon>Haemosporida</taxon>
        <taxon>Plasmodiidae</taxon>
        <taxon>Plasmodium</taxon>
        <taxon>Plasmodium (Plasmodium)</taxon>
    </lineage>
</organism>
<keyword evidence="1" id="KW-0812">Transmembrane</keyword>
<evidence type="ECO:0000313" key="2">
    <source>
        <dbReference type="EMBL" id="SBT86642.1"/>
    </source>
</evidence>
<dbReference type="OMA" id="MISYNSV"/>
<feature type="transmembrane region" description="Helical" evidence="1">
    <location>
        <begin position="470"/>
        <end position="488"/>
    </location>
</feature>
<sequence>MFYVKYVHVHIQAIARAYIQLYILTHVHKTHITRCLDMLYIRSNVNSLITQAKMKKAIFLFNLLFFALVRSIKNLEVKRRKHELTPDYLRRYMKTQYKRRLIYTNINFHNIDNNFNNEIIRKRDFNDSDTISTSLSKIRNIKNIINKYNLKIKREDIDNLKIRTKELVIYKYNFAKKYYILISNKLKDDSSIYIEKFKKFYNISFDYLKDKYINCPFYHFISNISFFNKSTQLPKIISYNSVNILFLFFTLIYFRSDYIYTFFKKKYAFIGEFKNITTDKLVKIHTLSTLLFFFYKLFVLRLLFIANSYNFFSKKLYIVNNLIHFLFFSYISVFPYFLVQANWGSFHLLGSRRSKILGVVVLFQLFSIYIRLFFQNNLSFLRRWTDEYFFNKEEIIKNMREDRKMDFYVNLLNQYGFLKRLYLGNNKIYEVVLHLHKYKYLLDIISPINSFFYIYIAHSIYFYLNNLSFAGIYVSSFSFALLLLKILSNKIDMYFLTKF</sequence>
<gene>
    <name evidence="2" type="primary">PmUG01_06012700</name>
    <name evidence="2" type="ORF">PMUG01_06012700</name>
</gene>
<keyword evidence="1" id="KW-0472">Membrane</keyword>
<keyword evidence="1" id="KW-1133">Transmembrane helix</keyword>
<proteinExistence type="predicted"/>
<dbReference type="KEGG" id="pmal:PMUG01_06012700"/>
<reference evidence="2 3" key="1">
    <citation type="submission" date="2016-06" db="EMBL/GenBank/DDBJ databases">
        <authorList>
            <consortium name="Pathogen Informatics"/>
        </authorList>
    </citation>
    <scope>NUCLEOTIDE SEQUENCE [LARGE SCALE GENOMIC DNA]</scope>
</reference>
<dbReference type="VEuPathDB" id="PlasmoDB:PmUG01_06012700"/>
<name>A0A1D3JJS4_PLAMA</name>
<feature type="transmembrane region" description="Helical" evidence="1">
    <location>
        <begin position="236"/>
        <end position="254"/>
    </location>
</feature>
<keyword evidence="3" id="KW-1185">Reference proteome</keyword>
<feature type="transmembrane region" description="Helical" evidence="1">
    <location>
        <begin position="316"/>
        <end position="336"/>
    </location>
</feature>
<dbReference type="OrthoDB" id="377162at2759"/>
<feature type="transmembrane region" description="Helical" evidence="1">
    <location>
        <begin position="356"/>
        <end position="374"/>
    </location>
</feature>
<dbReference type="EMBL" id="LT594627">
    <property type="protein sequence ID" value="SBT86642.1"/>
    <property type="molecule type" value="Genomic_DNA"/>
</dbReference>
<dbReference type="Proteomes" id="UP000219813">
    <property type="component" value="Chromosome 6"/>
</dbReference>
<dbReference type="GeneID" id="39867520"/>